<proteinExistence type="predicted"/>
<reference evidence="2 4" key="1">
    <citation type="submission" date="2018-08" db="EMBL/GenBank/DDBJ databases">
        <title>Genomic investigation of the strawberry pathogen Phytophthora fragariae indicates pathogenicity is determined by transcriptional variation in three key races.</title>
        <authorList>
            <person name="Adams T.M."/>
            <person name="Armitage A.D."/>
            <person name="Sobczyk M.K."/>
            <person name="Bates H.J."/>
            <person name="Dunwell J.M."/>
            <person name="Nellist C.F."/>
            <person name="Harrison R.J."/>
        </authorList>
    </citation>
    <scope>NUCLEOTIDE SEQUENCE [LARGE SCALE GENOMIC DNA]</scope>
    <source>
        <strain evidence="1 3">SCRP249</strain>
        <strain evidence="2 4">SCRP333</strain>
    </source>
</reference>
<dbReference type="AlphaFoldDB" id="A0A6A4G3J6"/>
<evidence type="ECO:0000313" key="3">
    <source>
        <dbReference type="Proteomes" id="UP000429607"/>
    </source>
</evidence>
<dbReference type="Proteomes" id="UP000434957">
    <property type="component" value="Unassembled WGS sequence"/>
</dbReference>
<sequence length="214" mass="24453">MLAILGPRSINEAKFSGWETRLTVMGLTWDTKKSTMSIPRDKIDKGVHRIAQILRIGKATRNELQRVLGSLRYITTCIRTAMPFFQHLQTATRRWPRFGRICLTKQVLSDLRWFDHILRHGHLSELPLCMFGSLPTPQFHVYMDASDMGLAILNPAFDEYVQFRFDSEELQCIDAGSLSINVREHMCIALAIGTWGRKVGRANAGHYSPHSLLE</sequence>
<gene>
    <name evidence="1" type="ORF">PR001_g6895</name>
    <name evidence="2" type="ORF">PR003_g5931</name>
</gene>
<dbReference type="EMBL" id="QXFV01000333">
    <property type="protein sequence ID" value="KAE9040808.1"/>
    <property type="molecule type" value="Genomic_DNA"/>
</dbReference>
<dbReference type="PANTHER" id="PTHR33050">
    <property type="entry name" value="REVERSE TRANSCRIPTASE DOMAIN-CONTAINING PROTEIN"/>
    <property type="match status" value="1"/>
</dbReference>
<organism evidence="2 4">
    <name type="scientific">Phytophthora rubi</name>
    <dbReference type="NCBI Taxonomy" id="129364"/>
    <lineage>
        <taxon>Eukaryota</taxon>
        <taxon>Sar</taxon>
        <taxon>Stramenopiles</taxon>
        <taxon>Oomycota</taxon>
        <taxon>Peronosporomycetes</taxon>
        <taxon>Peronosporales</taxon>
        <taxon>Peronosporaceae</taxon>
        <taxon>Phytophthora</taxon>
    </lineage>
</organism>
<accession>A0A6A4G3J6</accession>
<comment type="caution">
    <text evidence="2">The sequence shown here is derived from an EMBL/GenBank/DDBJ whole genome shotgun (WGS) entry which is preliminary data.</text>
</comment>
<evidence type="ECO:0000313" key="2">
    <source>
        <dbReference type="EMBL" id="KAE9349346.1"/>
    </source>
</evidence>
<evidence type="ECO:0000313" key="1">
    <source>
        <dbReference type="EMBL" id="KAE9040808.1"/>
    </source>
</evidence>
<dbReference type="InterPro" id="IPR052055">
    <property type="entry name" value="Hepadnavirus_pol/RT"/>
</dbReference>
<evidence type="ECO:0000313" key="4">
    <source>
        <dbReference type="Proteomes" id="UP000434957"/>
    </source>
</evidence>
<protein>
    <submittedName>
        <fullName evidence="2">Uncharacterized protein</fullName>
    </submittedName>
</protein>
<dbReference type="Proteomes" id="UP000429607">
    <property type="component" value="Unassembled WGS sequence"/>
</dbReference>
<keyword evidence="4" id="KW-1185">Reference proteome</keyword>
<dbReference type="PANTHER" id="PTHR33050:SF7">
    <property type="entry name" value="RIBONUCLEASE H"/>
    <property type="match status" value="1"/>
</dbReference>
<name>A0A6A4G3J6_9STRA</name>
<dbReference type="EMBL" id="QXFT01000255">
    <property type="protein sequence ID" value="KAE9349346.1"/>
    <property type="molecule type" value="Genomic_DNA"/>
</dbReference>